<dbReference type="InterPro" id="IPR002048">
    <property type="entry name" value="EF_hand_dom"/>
</dbReference>
<evidence type="ECO:0000256" key="2">
    <source>
        <dbReference type="ARBA" id="ARBA00023123"/>
    </source>
</evidence>
<evidence type="ECO:0000313" key="5">
    <source>
        <dbReference type="EMBL" id="KAK2148958.1"/>
    </source>
</evidence>
<proteinExistence type="predicted"/>
<organism evidence="5 6">
    <name type="scientific">Paralvinella palmiformis</name>
    <dbReference type="NCBI Taxonomy" id="53620"/>
    <lineage>
        <taxon>Eukaryota</taxon>
        <taxon>Metazoa</taxon>
        <taxon>Spiralia</taxon>
        <taxon>Lophotrochozoa</taxon>
        <taxon>Annelida</taxon>
        <taxon>Polychaeta</taxon>
        <taxon>Sedentaria</taxon>
        <taxon>Canalipalpata</taxon>
        <taxon>Terebellida</taxon>
        <taxon>Terebelliformia</taxon>
        <taxon>Alvinellidae</taxon>
        <taxon>Paralvinella</taxon>
    </lineage>
</organism>
<dbReference type="PROSITE" id="PS50222">
    <property type="entry name" value="EF_HAND_2"/>
    <property type="match status" value="1"/>
</dbReference>
<dbReference type="AlphaFoldDB" id="A0AAD9MYK0"/>
<protein>
    <recommendedName>
        <fullName evidence="4">EF-hand domain-containing protein</fullName>
    </recommendedName>
</protein>
<dbReference type="Proteomes" id="UP001208570">
    <property type="component" value="Unassembled WGS sequence"/>
</dbReference>
<dbReference type="GO" id="GO:0005509">
    <property type="term" value="F:calcium ion binding"/>
    <property type="evidence" value="ECO:0007669"/>
    <property type="project" value="InterPro"/>
</dbReference>
<comment type="caution">
    <text evidence="5">The sequence shown here is derived from an EMBL/GenBank/DDBJ whole genome shotgun (WGS) entry which is preliminary data.</text>
</comment>
<dbReference type="PANTHER" id="PTHR23048:SF33">
    <property type="entry name" value="MYOSIN LIGHT CHAIN ALKALI"/>
    <property type="match status" value="1"/>
</dbReference>
<accession>A0AAD9MYK0</accession>
<dbReference type="InterPro" id="IPR050230">
    <property type="entry name" value="CALM/Myosin/TropC-like"/>
</dbReference>
<keyword evidence="6" id="KW-1185">Reference proteome</keyword>
<dbReference type="Gene3D" id="1.10.238.10">
    <property type="entry name" value="EF-hand"/>
    <property type="match status" value="3"/>
</dbReference>
<dbReference type="EMBL" id="JAODUP010000473">
    <property type="protein sequence ID" value="KAK2148958.1"/>
    <property type="molecule type" value="Genomic_DNA"/>
</dbReference>
<reference evidence="5" key="1">
    <citation type="journal article" date="2023" name="Mol. Biol. Evol.">
        <title>Third-Generation Sequencing Reveals the Adaptive Role of the Epigenome in Three Deep-Sea Polychaetes.</title>
        <authorList>
            <person name="Perez M."/>
            <person name="Aroh O."/>
            <person name="Sun Y."/>
            <person name="Lan Y."/>
            <person name="Juniper S.K."/>
            <person name="Young C.R."/>
            <person name="Angers B."/>
            <person name="Qian P.Y."/>
        </authorList>
    </citation>
    <scope>NUCLEOTIDE SEQUENCE</scope>
    <source>
        <strain evidence="5">P08H-3</strain>
    </source>
</reference>
<dbReference type="InterPro" id="IPR011992">
    <property type="entry name" value="EF-hand-dom_pair"/>
</dbReference>
<evidence type="ECO:0000256" key="3">
    <source>
        <dbReference type="ARBA" id="ARBA00023175"/>
    </source>
</evidence>
<evidence type="ECO:0000259" key="4">
    <source>
        <dbReference type="PROSITE" id="PS50222"/>
    </source>
</evidence>
<dbReference type="GO" id="GO:0005859">
    <property type="term" value="C:muscle myosin complex"/>
    <property type="evidence" value="ECO:0007669"/>
    <property type="project" value="TreeGrafter"/>
</dbReference>
<dbReference type="CDD" id="cd00051">
    <property type="entry name" value="EFh"/>
    <property type="match status" value="1"/>
</dbReference>
<keyword evidence="3" id="KW-0505">Motor protein</keyword>
<name>A0AAD9MYK0_9ANNE</name>
<dbReference type="FunFam" id="1.10.238.10:FF:000003">
    <property type="entry name" value="Calmodulin A"/>
    <property type="match status" value="1"/>
</dbReference>
<sequence>MSTDISGEELEGKSRPRGDAEFSLIFESRQIRKRAKRSPLPLAGDISSGSAFLSRLDPGKHIAAHHKRRQMAYQPEIDLQYSARAGYTIPGFVATATIDKPIASLPDSRVRYVREVFDLFDFWDGRDGLVDGYKVGDLLRCTGLNPTNSQIFSNGGTKKLDVREVFDLFDFWDGRDGLVDGFKIGELLRCTGLNPTTDQVLKNGGTTKEGEKQYKFEEILPIYKAVSAETDTGTFADFMEAFKTFDREGQGFVAAAETRHVLQSLGDRLSDEEVESIFKYTGTEEDLDGNIKYEEFIKKVMAGPGNK</sequence>
<evidence type="ECO:0000256" key="1">
    <source>
        <dbReference type="ARBA" id="ARBA00022737"/>
    </source>
</evidence>
<dbReference type="SUPFAM" id="SSF47473">
    <property type="entry name" value="EF-hand"/>
    <property type="match status" value="1"/>
</dbReference>
<feature type="domain" description="EF-hand" evidence="4">
    <location>
        <begin position="233"/>
        <end position="268"/>
    </location>
</feature>
<keyword evidence="1" id="KW-0677">Repeat</keyword>
<evidence type="ECO:0000313" key="6">
    <source>
        <dbReference type="Proteomes" id="UP001208570"/>
    </source>
</evidence>
<keyword evidence="2" id="KW-0518">Myosin</keyword>
<gene>
    <name evidence="5" type="ORF">LSH36_473g00015</name>
</gene>
<dbReference type="PANTHER" id="PTHR23048">
    <property type="entry name" value="MYOSIN LIGHT CHAIN 1, 3"/>
    <property type="match status" value="1"/>
</dbReference>
<dbReference type="Pfam" id="PF13499">
    <property type="entry name" value="EF-hand_7"/>
    <property type="match status" value="1"/>
</dbReference>